<dbReference type="Proteomes" id="UP000249590">
    <property type="component" value="Unassembled WGS sequence"/>
</dbReference>
<accession>A0A8B2NPM3</accession>
<organism evidence="3 4">
    <name type="scientific">Acuticoccus sediminis</name>
    <dbReference type="NCBI Taxonomy" id="2184697"/>
    <lineage>
        <taxon>Bacteria</taxon>
        <taxon>Pseudomonadati</taxon>
        <taxon>Pseudomonadota</taxon>
        <taxon>Alphaproteobacteria</taxon>
        <taxon>Hyphomicrobiales</taxon>
        <taxon>Amorphaceae</taxon>
        <taxon>Acuticoccus</taxon>
    </lineage>
</organism>
<dbReference type="AlphaFoldDB" id="A0A8B2NPM3"/>
<evidence type="ECO:0000259" key="2">
    <source>
        <dbReference type="Pfam" id="PF18538"/>
    </source>
</evidence>
<evidence type="ECO:0000256" key="1">
    <source>
        <dbReference type="SAM" id="MobiDB-lite"/>
    </source>
</evidence>
<dbReference type="Pfam" id="PF18538">
    <property type="entry name" value="DUF5624"/>
    <property type="match status" value="1"/>
</dbReference>
<reference evidence="3 4" key="1">
    <citation type="submission" date="2018-05" db="EMBL/GenBank/DDBJ databases">
        <title>Acuticoccus sediminis sp. nov., isolated from deep-sea sediment of Indian Ocean.</title>
        <authorList>
            <person name="Liu X."/>
            <person name="Lai Q."/>
            <person name="Du Y."/>
            <person name="Sun F."/>
            <person name="Zhang X."/>
            <person name="Wang S."/>
            <person name="Shao Z."/>
        </authorList>
    </citation>
    <scope>NUCLEOTIDE SEQUENCE [LARGE SCALE GENOMIC DNA]</scope>
    <source>
        <strain evidence="3 4">PTG4-2</strain>
    </source>
</reference>
<name>A0A8B2NPM3_9HYPH</name>
<comment type="caution">
    <text evidence="3">The sequence shown here is derived from an EMBL/GenBank/DDBJ whole genome shotgun (WGS) entry which is preliminary data.</text>
</comment>
<evidence type="ECO:0000313" key="3">
    <source>
        <dbReference type="EMBL" id="RAI01836.1"/>
    </source>
</evidence>
<protein>
    <recommendedName>
        <fullName evidence="2">DUF5624 domain-containing protein</fullName>
    </recommendedName>
</protein>
<feature type="region of interest" description="Disordered" evidence="1">
    <location>
        <begin position="1"/>
        <end position="24"/>
    </location>
</feature>
<dbReference type="OrthoDB" id="3963779at2"/>
<keyword evidence="4" id="KW-1185">Reference proteome</keyword>
<sequence length="417" mass="44363">MPPDNRDERRPGLARAPGGHTPGEAAQRLFDIYPGSRPASIARVLTETLQAGARAGGGSLVLYTGSGLYVYDRSSRALIAGIGTRTMRGNGNYELTAVSHIGPAIAYLATMRAAGGDEWRRLAEALMTRIDDFRGVNAASDWLGDADAPALAGRTGAVRDMIDYACRLSTAYLAARLAGDGSDFTPDDARARYFTAGMDGYPIGFDNVMVATFALAVLQDAHAIASGLRAAAADGRFDWSDTRIVVFQLVGNNYGAGLTARTNWGIDLLMRLGGADLDPGRIFVAPYIDRRDDVGADPLPEAAFTYYDQAWQGIRDRLDASNAAFADIRAIEPSAPPAIPGDWGATDADDIEAFVRRLKYTFGTSDQLLSNATGFWVAGALEAAGWDPTRVRLPGFDTGFPPGIRGYPPTRSGAPDG</sequence>
<feature type="domain" description="DUF5624" evidence="2">
    <location>
        <begin position="91"/>
        <end position="218"/>
    </location>
</feature>
<feature type="compositionally biased region" description="Basic and acidic residues" evidence="1">
    <location>
        <begin position="1"/>
        <end position="11"/>
    </location>
</feature>
<evidence type="ECO:0000313" key="4">
    <source>
        <dbReference type="Proteomes" id="UP000249590"/>
    </source>
</evidence>
<dbReference type="EMBL" id="QHHQ01000002">
    <property type="protein sequence ID" value="RAI01836.1"/>
    <property type="molecule type" value="Genomic_DNA"/>
</dbReference>
<dbReference type="RefSeq" id="WP_111345004.1">
    <property type="nucleotide sequence ID" value="NZ_QHHQ01000002.1"/>
</dbReference>
<gene>
    <name evidence="3" type="ORF">DLJ53_10545</name>
</gene>
<proteinExistence type="predicted"/>
<dbReference type="InterPro" id="IPR041132">
    <property type="entry name" value="DUF5624"/>
</dbReference>